<dbReference type="Proteomes" id="UP001178507">
    <property type="component" value="Unassembled WGS sequence"/>
</dbReference>
<sequence>DKILRNPSSFILIQTPFRAPGSVQPFGCRFHLNMMDARMWCLLFLTHLACGSPVQATGCGDECVEADHNNLLQAHVRKTDTPFVAGYCMNTLCGDYQNHGQSMVLLIAGQKDSLANPMVAAVPSWLSQVPYRCLSIGGAGVGGTLLSSEALGGILKQHNLNCVNFDWEGEVSGPQLGAGLALAQAVKGQGYTVVFTTLAGSYVDPTVQSWVNENAASIDCGSMTTGCGNYRFLAANKETWDFGALMLYGGAESGQGWGVTCGTPPTGPTMRYVRNWQGTPLKAKLQIGITPVGDAAGTPTANCVATDLWKEAQDMAGVFFWQTTASVRDASGYDLMDAILKPKS</sequence>
<dbReference type="Gene3D" id="3.20.20.80">
    <property type="entry name" value="Glycosidases"/>
    <property type="match status" value="1"/>
</dbReference>
<reference evidence="1" key="1">
    <citation type="submission" date="2023-08" db="EMBL/GenBank/DDBJ databases">
        <authorList>
            <person name="Chen Y."/>
            <person name="Shah S."/>
            <person name="Dougan E. K."/>
            <person name="Thang M."/>
            <person name="Chan C."/>
        </authorList>
    </citation>
    <scope>NUCLEOTIDE SEQUENCE</scope>
</reference>
<protein>
    <submittedName>
        <fullName evidence="1">Uncharacterized protein</fullName>
    </submittedName>
</protein>
<dbReference type="EMBL" id="CAUJNA010000352">
    <property type="protein sequence ID" value="CAJ1375960.1"/>
    <property type="molecule type" value="Genomic_DNA"/>
</dbReference>
<proteinExistence type="predicted"/>
<feature type="non-terminal residue" evidence="1">
    <location>
        <position position="344"/>
    </location>
</feature>
<accession>A0AA36MPY8</accession>
<evidence type="ECO:0000313" key="1">
    <source>
        <dbReference type="EMBL" id="CAJ1375960.1"/>
    </source>
</evidence>
<dbReference type="InterPro" id="IPR017853">
    <property type="entry name" value="GH"/>
</dbReference>
<keyword evidence="2" id="KW-1185">Reference proteome</keyword>
<organism evidence="1 2">
    <name type="scientific">Effrenium voratum</name>
    <dbReference type="NCBI Taxonomy" id="2562239"/>
    <lineage>
        <taxon>Eukaryota</taxon>
        <taxon>Sar</taxon>
        <taxon>Alveolata</taxon>
        <taxon>Dinophyceae</taxon>
        <taxon>Suessiales</taxon>
        <taxon>Symbiodiniaceae</taxon>
        <taxon>Effrenium</taxon>
    </lineage>
</organism>
<name>A0AA36MPY8_9DINO</name>
<comment type="caution">
    <text evidence="1">The sequence shown here is derived from an EMBL/GenBank/DDBJ whole genome shotgun (WGS) entry which is preliminary data.</text>
</comment>
<dbReference type="AlphaFoldDB" id="A0AA36MPY8"/>
<dbReference type="SUPFAM" id="SSF51445">
    <property type="entry name" value="(Trans)glycosidases"/>
    <property type="match status" value="1"/>
</dbReference>
<gene>
    <name evidence="1" type="ORF">EVOR1521_LOCUS5139</name>
</gene>
<evidence type="ECO:0000313" key="2">
    <source>
        <dbReference type="Proteomes" id="UP001178507"/>
    </source>
</evidence>